<feature type="domain" description="Peptidase M28" evidence="2">
    <location>
        <begin position="229"/>
        <end position="403"/>
    </location>
</feature>
<dbReference type="InterPro" id="IPR051464">
    <property type="entry name" value="Peptidase_M42_aminopept"/>
</dbReference>
<comment type="caution">
    <text evidence="3">The sequence shown here is derived from an EMBL/GenBank/DDBJ whole genome shotgun (WGS) entry which is preliminary data.</text>
</comment>
<gene>
    <name evidence="3" type="ORF">CD30_09010</name>
</gene>
<dbReference type="SUPFAM" id="SSF53187">
    <property type="entry name" value="Zn-dependent exopeptidases"/>
    <property type="match status" value="1"/>
</dbReference>
<dbReference type="Proteomes" id="UP000030595">
    <property type="component" value="Unassembled WGS sequence"/>
</dbReference>
<dbReference type="RefSeq" id="WP_036175417.1">
    <property type="nucleotide sequence ID" value="NZ_AVCZ01000013.1"/>
</dbReference>
<dbReference type="OrthoDB" id="8441064at2"/>
<dbReference type="Gene3D" id="3.40.630.10">
    <property type="entry name" value="Zn peptidases"/>
    <property type="match status" value="1"/>
</dbReference>
<dbReference type="Pfam" id="PF04389">
    <property type="entry name" value="Peptidase_M28"/>
    <property type="match status" value="1"/>
</dbReference>
<evidence type="ECO:0000256" key="1">
    <source>
        <dbReference type="ARBA" id="ARBA00022801"/>
    </source>
</evidence>
<keyword evidence="4" id="KW-1185">Reference proteome</keyword>
<dbReference type="PANTHER" id="PTHR32481">
    <property type="entry name" value="AMINOPEPTIDASE"/>
    <property type="match status" value="1"/>
</dbReference>
<protein>
    <recommendedName>
        <fullName evidence="2">Peptidase M28 domain-containing protein</fullName>
    </recommendedName>
</protein>
<proteinExistence type="predicted"/>
<reference evidence="3 4" key="1">
    <citation type="submission" date="2014-02" db="EMBL/GenBank/DDBJ databases">
        <title>Draft genome sequence of Lysinibacillus massiliensis CCUG 49529.</title>
        <authorList>
            <person name="Zhang F."/>
            <person name="Wang G."/>
            <person name="Zhang L."/>
        </authorList>
    </citation>
    <scope>NUCLEOTIDE SEQUENCE [LARGE SCALE GENOMIC DNA]</scope>
    <source>
        <strain evidence="3 4">CCUG 49529</strain>
    </source>
</reference>
<dbReference type="InterPro" id="IPR007484">
    <property type="entry name" value="Peptidase_M28"/>
</dbReference>
<dbReference type="InterPro" id="IPR001261">
    <property type="entry name" value="ArgE/DapE_CS"/>
</dbReference>
<dbReference type="PROSITE" id="PS00758">
    <property type="entry name" value="ARGE_DAPE_CPG2_1"/>
    <property type="match status" value="1"/>
</dbReference>
<dbReference type="EMBL" id="JPVQ01000013">
    <property type="protein sequence ID" value="KGR90845.1"/>
    <property type="molecule type" value="Genomic_DNA"/>
</dbReference>
<evidence type="ECO:0000259" key="2">
    <source>
        <dbReference type="Pfam" id="PF04389"/>
    </source>
</evidence>
<evidence type="ECO:0000313" key="3">
    <source>
        <dbReference type="EMBL" id="KGR90845.1"/>
    </source>
</evidence>
<keyword evidence="1" id="KW-0378">Hydrolase</keyword>
<dbReference type="eggNOG" id="COG2195">
    <property type="taxonomic scope" value="Bacteria"/>
</dbReference>
<sequence>MNKTSIIELMMRYGIMVEANEIGINCTDSNKDNQQHFVKVTEMLHQQGIDLNDEMVEAEFINILEELYESTGENLFSPETLAIHTIDIYVRGLVMQLNRLLCTTTNSCDGHDRRRAHIYFATVREARRAKLFLEHVGLSCRMGNYELKFQPNRYELPKFATALSKLTIAEAEEIVTENSPLLVEEKYYALLEELLSIYGVSGEEGEIRDTVVHSLRPHVDHLEVDHYGNVLAQIKKGNGPTILINAHLDTVHDFVEGREILKNGNICSSSEGVLGADDRAGVCVALAVAKTLHKTNFNGTIKFIFTVEEEIGLRGAKQVAKSFLWDVDMAFVIDRRGTGDIVTSCGGYLPFCSDEFAREVESIGRIMQWGRWQTVAGGSSDTRIWAEQGINSVNLSAGYNNEHTSDEFLIPEANYETYEFVMLLIEKSRRLTERSLKRRRNQL</sequence>
<dbReference type="AlphaFoldDB" id="A0A0A3J572"/>
<evidence type="ECO:0000313" key="4">
    <source>
        <dbReference type="Proteomes" id="UP000030595"/>
    </source>
</evidence>
<name>A0A0A3J572_9BACL</name>
<organism evidence="3 4">
    <name type="scientific">Ureibacillus massiliensis 4400831 = CIP 108448 = CCUG 49529</name>
    <dbReference type="NCBI Taxonomy" id="1211035"/>
    <lineage>
        <taxon>Bacteria</taxon>
        <taxon>Bacillati</taxon>
        <taxon>Bacillota</taxon>
        <taxon>Bacilli</taxon>
        <taxon>Bacillales</taxon>
        <taxon>Caryophanaceae</taxon>
        <taxon>Ureibacillus</taxon>
    </lineage>
</organism>
<accession>A0A0A3J572</accession>
<dbReference type="PANTHER" id="PTHR32481:SF0">
    <property type="entry name" value="AMINOPEPTIDASE YPDE-RELATED"/>
    <property type="match status" value="1"/>
</dbReference>